<protein>
    <recommendedName>
        <fullName evidence="11">Digalactosyldiacylglycerol synthase</fullName>
    </recommendedName>
</protein>
<dbReference type="Gene3D" id="3.40.50.2000">
    <property type="entry name" value="Glycogen Phosphorylase B"/>
    <property type="match status" value="1"/>
</dbReference>
<evidence type="ECO:0000256" key="7">
    <source>
        <dbReference type="ARBA" id="ARBA00023136"/>
    </source>
</evidence>
<comment type="similarity">
    <text evidence="3">Belongs to the glycosyltransferase group 1 family. Glycosyltransferase 4 subfamily.</text>
</comment>
<dbReference type="InterPro" id="IPR044525">
    <property type="entry name" value="DGDG1/2"/>
</dbReference>
<evidence type="ECO:0000256" key="2">
    <source>
        <dbReference type="ARBA" id="ARBA00004370"/>
    </source>
</evidence>
<dbReference type="SUPFAM" id="SSF53756">
    <property type="entry name" value="UDP-Glycosyltransferase/glycogen phosphorylase"/>
    <property type="match status" value="1"/>
</dbReference>
<comment type="caution">
    <text evidence="9">The sequence shown here is derived from an EMBL/GenBank/DDBJ whole genome shotgun (WGS) entry which is preliminary data.</text>
</comment>
<evidence type="ECO:0000256" key="4">
    <source>
        <dbReference type="ARBA" id="ARBA00022528"/>
    </source>
</evidence>
<evidence type="ECO:0000256" key="5">
    <source>
        <dbReference type="ARBA" id="ARBA00022640"/>
    </source>
</evidence>
<dbReference type="GO" id="GO:0016740">
    <property type="term" value="F:transferase activity"/>
    <property type="evidence" value="ECO:0007669"/>
    <property type="project" value="UniProtKB-KW"/>
</dbReference>
<feature type="region of interest" description="Disordered" evidence="8">
    <location>
        <begin position="1"/>
        <end position="48"/>
    </location>
</feature>
<feature type="compositionally biased region" description="Basic and acidic residues" evidence="8">
    <location>
        <begin position="26"/>
        <end position="40"/>
    </location>
</feature>
<feature type="compositionally biased region" description="Low complexity" evidence="8">
    <location>
        <begin position="1"/>
        <end position="14"/>
    </location>
</feature>
<sequence length="1039" mass="114414">MGNAPSNSNNSGSSVDPQYNVSPDGNKFDRGGKDNTDSEGKSSSGSVFRLPLYRGERNAFLPTDQTIRDNDIVVVDNTMGFAPHPVLSVETKIPGGDDPEISPLNGAHDDLVVASPQCRLDDTSRVSSSGSPPTIISSSCDSSYCSSTLSSLQAFRWVNDADNIGQTEKISYGQSGWFRSVHQGHQGNNAGGITTTQANNILPTPHPQPMHNSASSDIGIFDCIKPQINTTAMPPALPPPKPTALEQTIMTRRNDVSNASLTSLFESCIRLQDDDDNEYYTNDDVSSGHGSYHERSCNNFSRSYHKRSGSMGSVTSRASQSSHNSYYRNNTRSNYTSKASLISAFSSNSQISLYTEEEKNMVDGDEPTFESDLGRVRNYHVVTTAALPWMTGTAVNPLLRAAHLLRRNWELQKGQGNNNEELLSEGENYETVVDLDKNVGRFEPAETEREESIENIAAIFPPPEEPTTTTDYGQQVRRSSLEVDTFGVIEYCDDDDSTTSLHSLHGKEPRSPCSLDYSCFSGGSEFGTDPNEHAATFPGGSERCAISPLEDEEEEHSLPIRLFQKADAASYDINVDSSERNGKAGQVTLVVPWLLEACERRKLYGTTISCANEKTTGAMGRKSNLPMFATQKEQEAYIRSWLAEDAGMPEEARELNIIFYPARYHKYYNSIFALGDICDLIPDESTDVCILEEPEHLNWYRAPGCTSWRDKFCHCVGVIHTNYQAYARDHAPAGFLAAPLLAGVNSLVVQANCHRVVKLSGVLQEFAPMSECIENVHGIRDAYLIEGERRRKSMAATTTGSTKQRRAYFIGKLLWAKGFDQLLELEATFRERAGEFFEIDIFGKGPDECEIKRAFSGGGTSGAKDVSNRILDRLNTWGGDGSSNNKRRSRLPVNFLGTFSDHSSLAGDAYSIFINPSLTEVLCTTTAEAIAMGKWAIVPSHPSNAFFVQFPNCLPYRNRREFVSTLKYALNNDPPPLSSDLSQLLSWEVATTRCVKSAAISKRDAARKERLCKAKAEKTLKKTLSGLWSGEPKEAASSK</sequence>
<evidence type="ECO:0000313" key="10">
    <source>
        <dbReference type="Proteomes" id="UP001530293"/>
    </source>
</evidence>
<dbReference type="EMBL" id="JALLBG020000168">
    <property type="protein sequence ID" value="KAL3760883.1"/>
    <property type="molecule type" value="Genomic_DNA"/>
</dbReference>
<evidence type="ECO:0000256" key="8">
    <source>
        <dbReference type="SAM" id="MobiDB-lite"/>
    </source>
</evidence>
<dbReference type="Proteomes" id="UP001530293">
    <property type="component" value="Unassembled WGS sequence"/>
</dbReference>
<evidence type="ECO:0000256" key="6">
    <source>
        <dbReference type="ARBA" id="ARBA00022679"/>
    </source>
</evidence>
<evidence type="ECO:0000256" key="1">
    <source>
        <dbReference type="ARBA" id="ARBA00004229"/>
    </source>
</evidence>
<feature type="compositionally biased region" description="Polar residues" evidence="8">
    <location>
        <begin position="310"/>
        <end position="320"/>
    </location>
</feature>
<name>A0ABD3MDB2_9STRA</name>
<reference evidence="9 10" key="1">
    <citation type="submission" date="2024-10" db="EMBL/GenBank/DDBJ databases">
        <title>Updated reference genomes for cyclostephanoid diatoms.</title>
        <authorList>
            <person name="Roberts W.R."/>
            <person name="Alverson A.J."/>
        </authorList>
    </citation>
    <scope>NUCLEOTIDE SEQUENCE [LARGE SCALE GENOMIC DNA]</scope>
    <source>
        <strain evidence="9 10">AJA232-27</strain>
    </source>
</reference>
<dbReference type="GO" id="GO:0016020">
    <property type="term" value="C:membrane"/>
    <property type="evidence" value="ECO:0007669"/>
    <property type="project" value="UniProtKB-SubCell"/>
</dbReference>
<evidence type="ECO:0008006" key="11">
    <source>
        <dbReference type="Google" id="ProtNLM"/>
    </source>
</evidence>
<keyword evidence="7" id="KW-0472">Membrane</keyword>
<evidence type="ECO:0000256" key="3">
    <source>
        <dbReference type="ARBA" id="ARBA00009481"/>
    </source>
</evidence>
<accession>A0ABD3MDB2</accession>
<dbReference type="GO" id="GO:0009507">
    <property type="term" value="C:chloroplast"/>
    <property type="evidence" value="ECO:0007669"/>
    <property type="project" value="UniProtKB-SubCell"/>
</dbReference>
<organism evidence="9 10">
    <name type="scientific">Discostella pseudostelligera</name>
    <dbReference type="NCBI Taxonomy" id="259834"/>
    <lineage>
        <taxon>Eukaryota</taxon>
        <taxon>Sar</taxon>
        <taxon>Stramenopiles</taxon>
        <taxon>Ochrophyta</taxon>
        <taxon>Bacillariophyta</taxon>
        <taxon>Coscinodiscophyceae</taxon>
        <taxon>Thalassiosirophycidae</taxon>
        <taxon>Stephanodiscales</taxon>
        <taxon>Stephanodiscaceae</taxon>
        <taxon>Discostella</taxon>
    </lineage>
</organism>
<dbReference type="PANTHER" id="PTHR46132:SF1">
    <property type="entry name" value="DIGALACTOSYLDIACYLGLYCEROL SYNTHASE 2, CHLOROPLASTIC"/>
    <property type="match status" value="1"/>
</dbReference>
<dbReference type="CDD" id="cd01635">
    <property type="entry name" value="Glycosyltransferase_GTB-type"/>
    <property type="match status" value="1"/>
</dbReference>
<proteinExistence type="inferred from homology"/>
<dbReference type="PANTHER" id="PTHR46132">
    <property type="entry name" value="DIGALACTOSYLDIACYLGLYCEROL SYNTHASE 2, CHLOROPLASTIC"/>
    <property type="match status" value="1"/>
</dbReference>
<evidence type="ECO:0000313" key="9">
    <source>
        <dbReference type="EMBL" id="KAL3760883.1"/>
    </source>
</evidence>
<keyword evidence="10" id="KW-1185">Reference proteome</keyword>
<keyword evidence="6" id="KW-0808">Transferase</keyword>
<comment type="subcellular location">
    <subcellularLocation>
        <location evidence="2">Membrane</location>
    </subcellularLocation>
    <subcellularLocation>
        <location evidence="1">Plastid</location>
        <location evidence="1">Chloroplast</location>
    </subcellularLocation>
</comment>
<dbReference type="AlphaFoldDB" id="A0ABD3MDB2"/>
<gene>
    <name evidence="9" type="ORF">ACHAWU_009562</name>
</gene>
<keyword evidence="5" id="KW-0934">Plastid</keyword>
<feature type="region of interest" description="Disordered" evidence="8">
    <location>
        <begin position="308"/>
        <end position="329"/>
    </location>
</feature>
<keyword evidence="4" id="KW-0150">Chloroplast</keyword>